<evidence type="ECO:0000313" key="1">
    <source>
        <dbReference type="EMBL" id="KAL2073556.1"/>
    </source>
</evidence>
<comment type="caution">
    <text evidence="1">The sequence shown here is derived from an EMBL/GenBank/DDBJ whole genome shotgun (WGS) entry which is preliminary data.</text>
</comment>
<protein>
    <submittedName>
        <fullName evidence="1">Uncharacterized protein</fullName>
    </submittedName>
</protein>
<gene>
    <name evidence="1" type="ORF">VTL71DRAFT_10882</name>
</gene>
<proteinExistence type="predicted"/>
<dbReference type="SUPFAM" id="SSF55961">
    <property type="entry name" value="Bet v1-like"/>
    <property type="match status" value="1"/>
</dbReference>
<dbReference type="InterPro" id="IPR023393">
    <property type="entry name" value="START-like_dom_sf"/>
</dbReference>
<keyword evidence="2" id="KW-1185">Reference proteome</keyword>
<dbReference type="CDD" id="cd07822">
    <property type="entry name" value="SRPBCC_4"/>
    <property type="match status" value="1"/>
</dbReference>
<accession>A0ABR4CUC6</accession>
<reference evidence="1 2" key="1">
    <citation type="journal article" date="2024" name="Commun. Biol.">
        <title>Comparative genomic analysis of thermophilic fungi reveals convergent evolutionary adaptations and gene losses.</title>
        <authorList>
            <person name="Steindorff A.S."/>
            <person name="Aguilar-Pontes M.V."/>
            <person name="Robinson A.J."/>
            <person name="Andreopoulos B."/>
            <person name="LaButti K."/>
            <person name="Kuo A."/>
            <person name="Mondo S."/>
            <person name="Riley R."/>
            <person name="Otillar R."/>
            <person name="Haridas S."/>
            <person name="Lipzen A."/>
            <person name="Grimwood J."/>
            <person name="Schmutz J."/>
            <person name="Clum A."/>
            <person name="Reid I.D."/>
            <person name="Moisan M.C."/>
            <person name="Butler G."/>
            <person name="Nguyen T.T.M."/>
            <person name="Dewar K."/>
            <person name="Conant G."/>
            <person name="Drula E."/>
            <person name="Henrissat B."/>
            <person name="Hansel C."/>
            <person name="Singer S."/>
            <person name="Hutchinson M.I."/>
            <person name="de Vries R.P."/>
            <person name="Natvig D.O."/>
            <person name="Powell A.J."/>
            <person name="Tsang A."/>
            <person name="Grigoriev I.V."/>
        </authorList>
    </citation>
    <scope>NUCLEOTIDE SEQUENCE [LARGE SCALE GENOMIC DNA]</scope>
    <source>
        <strain evidence="1 2">CBS 494.80</strain>
    </source>
</reference>
<dbReference type="Pfam" id="PF10604">
    <property type="entry name" value="Polyketide_cyc2"/>
    <property type="match status" value="1"/>
</dbReference>
<sequence>MSRARSTWKMFENAISSSIEIAAPPAKVRVKFLDFESLPKYHKNGAFVSLGLRTPGQALEKGVVMKNVLKGGTFHPVVTENSPQQFSWLGSVPGIFSGEHFFRFEDSQVSEGETTFVHGERFSGLLGWMAGTGWVASKLGSQEGIRKGVEEIDRFNRDLKGWVERDGEGEDERQ</sequence>
<dbReference type="PANTHER" id="PTHR36166">
    <property type="entry name" value="CHROMOSOME 9, WHOLE GENOME SHOTGUN SEQUENCE"/>
    <property type="match status" value="1"/>
</dbReference>
<dbReference type="InterPro" id="IPR019587">
    <property type="entry name" value="Polyketide_cyclase/dehydratase"/>
</dbReference>
<evidence type="ECO:0000313" key="2">
    <source>
        <dbReference type="Proteomes" id="UP001595075"/>
    </source>
</evidence>
<dbReference type="EMBL" id="JAZHXI010000003">
    <property type="protein sequence ID" value="KAL2073556.1"/>
    <property type="molecule type" value="Genomic_DNA"/>
</dbReference>
<name>A0ABR4CUC6_9HELO</name>
<organism evidence="1 2">
    <name type="scientific">Oculimacula yallundae</name>
    <dbReference type="NCBI Taxonomy" id="86028"/>
    <lineage>
        <taxon>Eukaryota</taxon>
        <taxon>Fungi</taxon>
        <taxon>Dikarya</taxon>
        <taxon>Ascomycota</taxon>
        <taxon>Pezizomycotina</taxon>
        <taxon>Leotiomycetes</taxon>
        <taxon>Helotiales</taxon>
        <taxon>Ploettnerulaceae</taxon>
        <taxon>Oculimacula</taxon>
    </lineage>
</organism>
<dbReference type="Proteomes" id="UP001595075">
    <property type="component" value="Unassembled WGS sequence"/>
</dbReference>
<dbReference type="Gene3D" id="3.30.530.20">
    <property type="match status" value="1"/>
</dbReference>
<dbReference type="PANTHER" id="PTHR36166:SF1">
    <property type="entry name" value="SRPBCC DOMAIN-CONTAINING PROTEIN"/>
    <property type="match status" value="1"/>
</dbReference>